<evidence type="ECO:0000313" key="2">
    <source>
        <dbReference type="EMBL" id="MBB5671778.1"/>
    </source>
</evidence>
<dbReference type="AlphaFoldDB" id="A0AB73H277"/>
<comment type="caution">
    <text evidence="2">The sequence shown here is derived from an EMBL/GenBank/DDBJ whole genome shotgun (WGS) entry which is preliminary data.</text>
</comment>
<sequence length="61" mass="6405">MSLCRPLAAAKATFMQACGGAALRTVSVNGVLVLVTEQNARSANEGHARTRHSMFCKQATA</sequence>
<name>A0AB73H277_9XANT</name>
<dbReference type="Proteomes" id="UP000528595">
    <property type="component" value="Unassembled WGS sequence"/>
</dbReference>
<accession>A0AB73H277</accession>
<reference evidence="2" key="1">
    <citation type="submission" date="2020-08" db="EMBL/GenBank/DDBJ databases">
        <title>Studying the diversity of plant-associated saprophytic bacteria and their role in host health and plant-pathogen interactions.</title>
        <authorList>
            <person name="Potnis N."/>
        </authorList>
    </citation>
    <scope>NUCLEOTIDE SEQUENCE</scope>
    <source>
        <strain evidence="2">F21</strain>
    </source>
</reference>
<evidence type="ECO:0000256" key="1">
    <source>
        <dbReference type="SAM" id="MobiDB-lite"/>
    </source>
</evidence>
<protein>
    <submittedName>
        <fullName evidence="2">Uncharacterized protein</fullName>
    </submittedName>
</protein>
<organism evidence="2">
    <name type="scientific">Xanthomonas arboricola</name>
    <dbReference type="NCBI Taxonomy" id="56448"/>
    <lineage>
        <taxon>Bacteria</taxon>
        <taxon>Pseudomonadati</taxon>
        <taxon>Pseudomonadota</taxon>
        <taxon>Gammaproteobacteria</taxon>
        <taxon>Lysobacterales</taxon>
        <taxon>Lysobacteraceae</taxon>
        <taxon>Xanthomonas</taxon>
    </lineage>
</organism>
<dbReference type="EMBL" id="JACIIQ010000015">
    <property type="protein sequence ID" value="MBB5671778.1"/>
    <property type="molecule type" value="Genomic_DNA"/>
</dbReference>
<gene>
    <name evidence="2" type="ORF">FHR65_003359</name>
</gene>
<proteinExistence type="predicted"/>
<feature type="region of interest" description="Disordered" evidence="1">
    <location>
        <begin position="42"/>
        <end position="61"/>
    </location>
</feature>